<dbReference type="PROSITE" id="PS51740">
    <property type="entry name" value="SPOVT_ABRB"/>
    <property type="match status" value="1"/>
</dbReference>
<evidence type="ECO:0000313" key="4">
    <source>
        <dbReference type="Proteomes" id="UP001138802"/>
    </source>
</evidence>
<keyword evidence="4" id="KW-1185">Reference proteome</keyword>
<dbReference type="InterPro" id="IPR037914">
    <property type="entry name" value="SpoVT-AbrB_sf"/>
</dbReference>
<dbReference type="AlphaFoldDB" id="A0A9X0WLF9"/>
<dbReference type="SMART" id="SM00966">
    <property type="entry name" value="SpoVT_AbrB"/>
    <property type="match status" value="1"/>
</dbReference>
<protein>
    <submittedName>
        <fullName evidence="3">AbrB/MazE/SpoVT family DNA-binding domain-containing protein</fullName>
    </submittedName>
</protein>
<evidence type="ECO:0000313" key="3">
    <source>
        <dbReference type="EMBL" id="MBK1646569.1"/>
    </source>
</evidence>
<comment type="caution">
    <text evidence="3">The sequence shown here is derived from an EMBL/GenBank/DDBJ whole genome shotgun (WGS) entry which is preliminary data.</text>
</comment>
<organism evidence="3 4">
    <name type="scientific">Thiocapsa imhoffii</name>
    <dbReference type="NCBI Taxonomy" id="382777"/>
    <lineage>
        <taxon>Bacteria</taxon>
        <taxon>Pseudomonadati</taxon>
        <taxon>Pseudomonadota</taxon>
        <taxon>Gammaproteobacteria</taxon>
        <taxon>Chromatiales</taxon>
        <taxon>Chromatiaceae</taxon>
        <taxon>Thiocapsa</taxon>
    </lineage>
</organism>
<reference evidence="3 4" key="1">
    <citation type="journal article" date="2020" name="Microorganisms">
        <title>Osmotic Adaptation and Compatible Solute Biosynthesis of Phototrophic Bacteria as Revealed from Genome Analyses.</title>
        <authorList>
            <person name="Imhoff J.F."/>
            <person name="Rahn T."/>
            <person name="Kunzel S."/>
            <person name="Keller A."/>
            <person name="Neulinger S.C."/>
        </authorList>
    </citation>
    <scope>NUCLEOTIDE SEQUENCE [LARGE SCALE GENOMIC DNA]</scope>
    <source>
        <strain evidence="3 4">DSM 21303</strain>
    </source>
</reference>
<dbReference type="SUPFAM" id="SSF89447">
    <property type="entry name" value="AbrB/MazE/MraZ-like"/>
    <property type="match status" value="1"/>
</dbReference>
<dbReference type="Gene3D" id="2.10.260.10">
    <property type="match status" value="1"/>
</dbReference>
<dbReference type="RefSeq" id="WP_200389394.1">
    <property type="nucleotide sequence ID" value="NZ_NRSD01000028.1"/>
</dbReference>
<dbReference type="NCBIfam" id="TIGR01439">
    <property type="entry name" value="lp_hng_hel_AbrB"/>
    <property type="match status" value="1"/>
</dbReference>
<keyword evidence="1 3" id="KW-0238">DNA-binding</keyword>
<feature type="domain" description="SpoVT-AbrB" evidence="2">
    <location>
        <begin position="1"/>
        <end position="46"/>
    </location>
</feature>
<accession>A0A9X0WLF9</accession>
<sequence length="76" mass="8451">MQTSTLTTKGQVTIPVELRKRLGLHPGDQVGFLVEDGEVRLVRRERRVEAAFGICKAKVSVADEEMEEAIRSRAGK</sequence>
<dbReference type="InterPro" id="IPR007159">
    <property type="entry name" value="SpoVT-AbrB_dom"/>
</dbReference>
<dbReference type="Proteomes" id="UP001138802">
    <property type="component" value="Unassembled WGS sequence"/>
</dbReference>
<evidence type="ECO:0000259" key="2">
    <source>
        <dbReference type="PROSITE" id="PS51740"/>
    </source>
</evidence>
<gene>
    <name evidence="3" type="ORF">CKO25_18355</name>
</gene>
<dbReference type="EMBL" id="NRSD01000028">
    <property type="protein sequence ID" value="MBK1646569.1"/>
    <property type="molecule type" value="Genomic_DNA"/>
</dbReference>
<proteinExistence type="predicted"/>
<dbReference type="Pfam" id="PF04014">
    <property type="entry name" value="MazE_antitoxin"/>
    <property type="match status" value="1"/>
</dbReference>
<dbReference type="GO" id="GO:0003677">
    <property type="term" value="F:DNA binding"/>
    <property type="evidence" value="ECO:0007669"/>
    <property type="project" value="UniProtKB-UniRule"/>
</dbReference>
<name>A0A9X0WLF9_9GAMM</name>
<evidence type="ECO:0000256" key="1">
    <source>
        <dbReference type="PROSITE-ProRule" id="PRU01076"/>
    </source>
</evidence>